<evidence type="ECO:0000259" key="2">
    <source>
        <dbReference type="Pfam" id="PF01883"/>
    </source>
</evidence>
<proteinExistence type="predicted"/>
<evidence type="ECO:0000313" key="3">
    <source>
        <dbReference type="EMBL" id="SLN57631.1"/>
    </source>
</evidence>
<dbReference type="RefSeq" id="WP_085883876.1">
    <property type="nucleotide sequence ID" value="NZ_FWFR01000002.1"/>
</dbReference>
<dbReference type="InterPro" id="IPR034904">
    <property type="entry name" value="FSCA_dom_sf"/>
</dbReference>
<protein>
    <submittedName>
        <fullName evidence="3">Putative 1,2-phenylacetyl-CoA epoxidase, subunit D</fullName>
    </submittedName>
</protein>
<feature type="region of interest" description="Disordered" evidence="1">
    <location>
        <begin position="1"/>
        <end position="22"/>
    </location>
</feature>
<dbReference type="OrthoDB" id="9805360at2"/>
<dbReference type="EMBL" id="FWFR01000002">
    <property type="protein sequence ID" value="SLN57631.1"/>
    <property type="molecule type" value="Genomic_DNA"/>
</dbReference>
<feature type="domain" description="MIP18 family-like" evidence="2">
    <location>
        <begin position="28"/>
        <end position="99"/>
    </location>
</feature>
<dbReference type="Pfam" id="PF01883">
    <property type="entry name" value="FeS_assembly_P"/>
    <property type="match status" value="1"/>
</dbReference>
<accession>A0A1Y5TD24</accession>
<evidence type="ECO:0000256" key="1">
    <source>
        <dbReference type="SAM" id="MobiDB-lite"/>
    </source>
</evidence>
<dbReference type="InParanoid" id="A0A1Y5TD24"/>
<dbReference type="InterPro" id="IPR002744">
    <property type="entry name" value="MIP18-like"/>
</dbReference>
<dbReference type="Gene3D" id="3.30.300.130">
    <property type="entry name" value="Fe-S cluster assembly (FSCA)"/>
    <property type="match status" value="1"/>
</dbReference>
<keyword evidence="4" id="KW-1185">Reference proteome</keyword>
<dbReference type="AlphaFoldDB" id="A0A1Y5TD24"/>
<dbReference type="InterPro" id="IPR052339">
    <property type="entry name" value="Fe-S_Maturation_MIP18"/>
</dbReference>
<dbReference type="PANTHER" id="PTHR42831">
    <property type="entry name" value="FE-S PROTEIN MATURATION AUXILIARY FACTOR YITW"/>
    <property type="match status" value="1"/>
</dbReference>
<dbReference type="PANTHER" id="PTHR42831:SF1">
    <property type="entry name" value="FE-S PROTEIN MATURATION AUXILIARY FACTOR YITW"/>
    <property type="match status" value="1"/>
</dbReference>
<evidence type="ECO:0000313" key="4">
    <source>
        <dbReference type="Proteomes" id="UP000193200"/>
    </source>
</evidence>
<dbReference type="Proteomes" id="UP000193200">
    <property type="component" value="Unassembled WGS sequence"/>
</dbReference>
<dbReference type="SUPFAM" id="SSF117916">
    <property type="entry name" value="Fe-S cluster assembly (FSCA) domain-like"/>
    <property type="match status" value="1"/>
</dbReference>
<sequence>MSAEPAETMTLNGPFEEGTTTSPLEPHVVAALRGVYDPEIPVNIFDLGLIYDVAFPMDGIVDVKMTLTAPGCPVAEEMPGMVSEAIRPVEGVDDVRVEIVWDPPWRPDFMSEAARLELGMF</sequence>
<organism evidence="3 4">
    <name type="scientific">Oceanibacterium hippocampi</name>
    <dbReference type="NCBI Taxonomy" id="745714"/>
    <lineage>
        <taxon>Bacteria</taxon>
        <taxon>Pseudomonadati</taxon>
        <taxon>Pseudomonadota</taxon>
        <taxon>Alphaproteobacteria</taxon>
        <taxon>Sneathiellales</taxon>
        <taxon>Sneathiellaceae</taxon>
        <taxon>Oceanibacterium</taxon>
    </lineage>
</organism>
<gene>
    <name evidence="3" type="primary">paaD</name>
    <name evidence="3" type="ORF">OCH7691_02531</name>
</gene>
<name>A0A1Y5TD24_9PROT</name>
<reference evidence="3 4" key="1">
    <citation type="submission" date="2017-03" db="EMBL/GenBank/DDBJ databases">
        <authorList>
            <person name="Afonso C.L."/>
            <person name="Miller P.J."/>
            <person name="Scott M.A."/>
            <person name="Spackman E."/>
            <person name="Goraichik I."/>
            <person name="Dimitrov K.M."/>
            <person name="Suarez D.L."/>
            <person name="Swayne D.E."/>
        </authorList>
    </citation>
    <scope>NUCLEOTIDE SEQUENCE [LARGE SCALE GENOMIC DNA]</scope>
    <source>
        <strain evidence="3 4">CECT 7691</strain>
    </source>
</reference>